<evidence type="ECO:0000313" key="2">
    <source>
        <dbReference type="Proteomes" id="UP001054252"/>
    </source>
</evidence>
<comment type="caution">
    <text evidence="1">The sequence shown here is derived from an EMBL/GenBank/DDBJ whole genome shotgun (WGS) entry which is preliminary data.</text>
</comment>
<name>A0AAV5IH74_9ROSI</name>
<keyword evidence="2" id="KW-1185">Reference proteome</keyword>
<protein>
    <submittedName>
        <fullName evidence="1">Uncharacterized protein</fullName>
    </submittedName>
</protein>
<reference evidence="1 2" key="1">
    <citation type="journal article" date="2021" name="Commun. Biol.">
        <title>The genome of Shorea leprosula (Dipterocarpaceae) highlights the ecological relevance of drought in aseasonal tropical rainforests.</title>
        <authorList>
            <person name="Ng K.K.S."/>
            <person name="Kobayashi M.J."/>
            <person name="Fawcett J.A."/>
            <person name="Hatakeyama M."/>
            <person name="Paape T."/>
            <person name="Ng C.H."/>
            <person name="Ang C.C."/>
            <person name="Tnah L.H."/>
            <person name="Lee C.T."/>
            <person name="Nishiyama T."/>
            <person name="Sese J."/>
            <person name="O'Brien M.J."/>
            <person name="Copetti D."/>
            <person name="Mohd Noor M.I."/>
            <person name="Ong R.C."/>
            <person name="Putra M."/>
            <person name="Sireger I.Z."/>
            <person name="Indrioko S."/>
            <person name="Kosugi Y."/>
            <person name="Izuno A."/>
            <person name="Isagi Y."/>
            <person name="Lee S.L."/>
            <person name="Shimizu K.K."/>
        </authorList>
    </citation>
    <scope>NUCLEOTIDE SEQUENCE [LARGE SCALE GENOMIC DNA]</scope>
    <source>
        <strain evidence="1">214</strain>
    </source>
</reference>
<sequence>MTKQGHRHGFNLKIVQHQVWVTNEDHYGDMEKHVAHLA</sequence>
<dbReference type="EMBL" id="BPVZ01000011">
    <property type="protein sequence ID" value="GKU97142.1"/>
    <property type="molecule type" value="Genomic_DNA"/>
</dbReference>
<dbReference type="AlphaFoldDB" id="A0AAV5IH74"/>
<evidence type="ECO:0000313" key="1">
    <source>
        <dbReference type="EMBL" id="GKU97142.1"/>
    </source>
</evidence>
<proteinExistence type="predicted"/>
<accession>A0AAV5IH74</accession>
<dbReference type="Proteomes" id="UP001054252">
    <property type="component" value="Unassembled WGS sequence"/>
</dbReference>
<organism evidence="1 2">
    <name type="scientific">Rubroshorea leprosula</name>
    <dbReference type="NCBI Taxonomy" id="152421"/>
    <lineage>
        <taxon>Eukaryota</taxon>
        <taxon>Viridiplantae</taxon>
        <taxon>Streptophyta</taxon>
        <taxon>Embryophyta</taxon>
        <taxon>Tracheophyta</taxon>
        <taxon>Spermatophyta</taxon>
        <taxon>Magnoliopsida</taxon>
        <taxon>eudicotyledons</taxon>
        <taxon>Gunneridae</taxon>
        <taxon>Pentapetalae</taxon>
        <taxon>rosids</taxon>
        <taxon>malvids</taxon>
        <taxon>Malvales</taxon>
        <taxon>Dipterocarpaceae</taxon>
        <taxon>Rubroshorea</taxon>
    </lineage>
</organism>
<gene>
    <name evidence="1" type="ORF">SLEP1_g10322</name>
</gene>